<name>A0A6S6SQR5_9GAMM</name>
<feature type="domain" description="Retropepsin-like aspartic endopeptidase" evidence="1">
    <location>
        <begin position="11"/>
        <end position="146"/>
    </location>
</feature>
<dbReference type="InterPro" id="IPR008503">
    <property type="entry name" value="Asp_endopeptidase"/>
</dbReference>
<dbReference type="SUPFAM" id="SSF50630">
    <property type="entry name" value="Acid proteases"/>
    <property type="match status" value="1"/>
</dbReference>
<dbReference type="AlphaFoldDB" id="A0A6S6SQR5"/>
<dbReference type="InterPro" id="IPR021109">
    <property type="entry name" value="Peptidase_aspartic_dom_sf"/>
</dbReference>
<protein>
    <recommendedName>
        <fullName evidence="1">Retropepsin-like aspartic endopeptidase domain-containing protein</fullName>
    </recommendedName>
</protein>
<evidence type="ECO:0000313" key="2">
    <source>
        <dbReference type="EMBL" id="CAA6810819.1"/>
    </source>
</evidence>
<sequence length="156" mass="17883">MTSTTNDLITVGWREWISLPALGLPAIKAKIDTGARTSALHAFSLERYRHEGRDMIRFHMHPIQLQTKTVVVCEALLKDEREVTDSGGHTELRYVIETPLHLADTAWPVELTLTNRDNMRFRMLIGRQAMNRRLLVDPARAYLQGKKNIKSYYPPG</sequence>
<evidence type="ECO:0000259" key="1">
    <source>
        <dbReference type="Pfam" id="PF05618"/>
    </source>
</evidence>
<gene>
    <name evidence="2" type="ORF">HELGO_WM37083</name>
</gene>
<dbReference type="EMBL" id="CACVAV010000171">
    <property type="protein sequence ID" value="CAA6810819.1"/>
    <property type="molecule type" value="Genomic_DNA"/>
</dbReference>
<proteinExistence type="predicted"/>
<organism evidence="2">
    <name type="scientific">uncultured Thiotrichaceae bacterium</name>
    <dbReference type="NCBI Taxonomy" id="298394"/>
    <lineage>
        <taxon>Bacteria</taxon>
        <taxon>Pseudomonadati</taxon>
        <taxon>Pseudomonadota</taxon>
        <taxon>Gammaproteobacteria</taxon>
        <taxon>Thiotrichales</taxon>
        <taxon>Thiotrichaceae</taxon>
        <taxon>environmental samples</taxon>
    </lineage>
</organism>
<dbReference type="PANTHER" id="PTHR38037">
    <property type="entry name" value="ZN_PROTEASE DOMAIN-CONTAINING PROTEIN"/>
    <property type="match status" value="1"/>
</dbReference>
<reference evidence="2" key="1">
    <citation type="submission" date="2020-01" db="EMBL/GenBank/DDBJ databases">
        <authorList>
            <person name="Meier V. D."/>
            <person name="Meier V D."/>
        </authorList>
    </citation>
    <scope>NUCLEOTIDE SEQUENCE</scope>
    <source>
        <strain evidence="2">HLG_WM_MAG_08</strain>
    </source>
</reference>
<dbReference type="PANTHER" id="PTHR38037:SF1">
    <property type="entry name" value="ATP-DEPENDENT ZINC PROTEASE DOMAIN-CONTAINING PROTEIN-RELATED"/>
    <property type="match status" value="1"/>
</dbReference>
<dbReference type="Pfam" id="PF05618">
    <property type="entry name" value="Zn_protease"/>
    <property type="match status" value="1"/>
</dbReference>
<accession>A0A6S6SQR5</accession>
<dbReference type="Gene3D" id="2.40.70.10">
    <property type="entry name" value="Acid Proteases"/>
    <property type="match status" value="1"/>
</dbReference>